<comment type="caution">
    <text evidence="2">The sequence shown here is derived from an EMBL/GenBank/DDBJ whole genome shotgun (WGS) entry which is preliminary data.</text>
</comment>
<keyword evidence="2" id="KW-0255">Endonuclease</keyword>
<dbReference type="SUPFAM" id="SSF52980">
    <property type="entry name" value="Restriction endonuclease-like"/>
    <property type="match status" value="1"/>
</dbReference>
<evidence type="ECO:0000313" key="2">
    <source>
        <dbReference type="EMBL" id="MBF6296843.1"/>
    </source>
</evidence>
<keyword evidence="2" id="KW-0378">Hydrolase</keyword>
<dbReference type="CDD" id="cd06260">
    <property type="entry name" value="DUF820-like"/>
    <property type="match status" value="1"/>
</dbReference>
<keyword evidence="2" id="KW-0540">Nuclease</keyword>
<dbReference type="GO" id="GO:0004519">
    <property type="term" value="F:endonuclease activity"/>
    <property type="evidence" value="ECO:0007669"/>
    <property type="project" value="UniProtKB-KW"/>
</dbReference>
<dbReference type="PANTHER" id="PTHR35400">
    <property type="entry name" value="SLR1083 PROTEIN"/>
    <property type="match status" value="1"/>
</dbReference>
<protein>
    <submittedName>
        <fullName evidence="2">Uma2 family endonuclease</fullName>
    </submittedName>
</protein>
<dbReference type="PANTHER" id="PTHR35400:SF3">
    <property type="entry name" value="SLL1072 PROTEIN"/>
    <property type="match status" value="1"/>
</dbReference>
<sequence>MTGASIAYRWTRSEFLRAWEAGAFDHRVELVEGEVWPVVIGSWHGRAVFRIARKLPTDGVEVTSETLPTAQSLPDPDCWVLRSDADQVDSIGSKIAVWDPSDVLLVIEISDETVMQDLSVKAKLYGRAGYSAYWVVTKTVIYEHTEPTTTGYRTRKEYRPGDRIPVHYAGTELAVEELLSSQ</sequence>
<dbReference type="EMBL" id="JADLQX010000003">
    <property type="protein sequence ID" value="MBF6296843.1"/>
    <property type="molecule type" value="Genomic_DNA"/>
</dbReference>
<keyword evidence="3" id="KW-1185">Reference proteome</keyword>
<dbReference type="Pfam" id="PF05685">
    <property type="entry name" value="Uma2"/>
    <property type="match status" value="1"/>
</dbReference>
<dbReference type="InterPro" id="IPR008538">
    <property type="entry name" value="Uma2"/>
</dbReference>
<accession>A0ABS0CJP8</accession>
<dbReference type="Gene3D" id="3.90.1570.10">
    <property type="entry name" value="tt1808, chain A"/>
    <property type="match status" value="1"/>
</dbReference>
<evidence type="ECO:0000313" key="3">
    <source>
        <dbReference type="Proteomes" id="UP000702209"/>
    </source>
</evidence>
<reference evidence="2 3" key="1">
    <citation type="submission" date="2020-10" db="EMBL/GenBank/DDBJ databases">
        <title>Identification of Nocardia species via Next-generation sequencing and recognition of intraspecies genetic diversity.</title>
        <authorList>
            <person name="Li P."/>
            <person name="Li P."/>
            <person name="Lu B."/>
        </authorList>
    </citation>
    <scope>NUCLEOTIDE SEQUENCE [LARGE SCALE GENOMIC DNA]</scope>
    <source>
        <strain evidence="2 3">BJ06-0157</strain>
    </source>
</reference>
<gene>
    <name evidence="2" type="ORF">IU459_04705</name>
</gene>
<dbReference type="InterPro" id="IPR011335">
    <property type="entry name" value="Restrct_endonuc-II-like"/>
</dbReference>
<evidence type="ECO:0000259" key="1">
    <source>
        <dbReference type="Pfam" id="PF05685"/>
    </source>
</evidence>
<name>A0ABS0CJP8_9NOCA</name>
<organism evidence="2 3">
    <name type="scientific">Nocardia amamiensis</name>
    <dbReference type="NCBI Taxonomy" id="404578"/>
    <lineage>
        <taxon>Bacteria</taxon>
        <taxon>Bacillati</taxon>
        <taxon>Actinomycetota</taxon>
        <taxon>Actinomycetes</taxon>
        <taxon>Mycobacteriales</taxon>
        <taxon>Nocardiaceae</taxon>
        <taxon>Nocardia</taxon>
    </lineage>
</organism>
<feature type="domain" description="Putative restriction endonuclease" evidence="1">
    <location>
        <begin position="24"/>
        <end position="166"/>
    </location>
</feature>
<dbReference type="RefSeq" id="WP_195128223.1">
    <property type="nucleotide sequence ID" value="NZ_JADLQX010000003.1"/>
</dbReference>
<proteinExistence type="predicted"/>
<dbReference type="Proteomes" id="UP000702209">
    <property type="component" value="Unassembled WGS sequence"/>
</dbReference>
<dbReference type="InterPro" id="IPR012296">
    <property type="entry name" value="Nuclease_put_TT1808"/>
</dbReference>